<dbReference type="Proteomes" id="UP000250321">
    <property type="component" value="Unassembled WGS sequence"/>
</dbReference>
<accession>A0A314U6V1</accession>
<dbReference type="STRING" id="2094558.A0A314U6V1"/>
<proteinExistence type="predicted"/>
<gene>
    <name evidence="4" type="ORF">Pyn_26057</name>
</gene>
<dbReference type="SUPFAM" id="SSF54928">
    <property type="entry name" value="RNA-binding domain, RBD"/>
    <property type="match status" value="1"/>
</dbReference>
<keyword evidence="5" id="KW-1185">Reference proteome</keyword>
<feature type="domain" description="RRM" evidence="3">
    <location>
        <begin position="86"/>
        <end position="164"/>
    </location>
</feature>
<dbReference type="InterPro" id="IPR003954">
    <property type="entry name" value="RRM_euk-type"/>
</dbReference>
<sequence length="297" mass="32997">MFYGQSVYLGDHPNAATVHTSEGDSSYICGVHMIPFGVVVMINMACFLIFDSETTILGISVFKRQKQALHDSRAGCPRPAAINPGNTLYVTGLSTRVSEKDVERHFSKEGKVASCFLVVEPRTRISRGFAFVTMDSVEDAERCIKHLNQSVLEGRYITVERSRRKRPRTPTPGHYLGLKNTRDYGMLNMLSYVVMTMDIGGLQGAHRTEVAVIILPGVHLMVEDLEGRGLILPMAALKGSMLVALDEAMCCYFLSNKIYKLRDKILVQCCQVSSHAFLPKKIPVDLILKSSKVAKDH</sequence>
<dbReference type="OrthoDB" id="6159137at2759"/>
<comment type="caution">
    <text evidence="4">The sequence shown here is derived from an EMBL/GenBank/DDBJ whole genome shotgun (WGS) entry which is preliminary data.</text>
</comment>
<dbReference type="PANTHER" id="PTHR48034">
    <property type="entry name" value="TRANSFORMER-2 SEX-DETERMINING PROTEIN-RELATED"/>
    <property type="match status" value="1"/>
</dbReference>
<dbReference type="PROSITE" id="PS50102">
    <property type="entry name" value="RRM"/>
    <property type="match status" value="1"/>
</dbReference>
<keyword evidence="2" id="KW-0472">Membrane</keyword>
<evidence type="ECO:0000313" key="4">
    <source>
        <dbReference type="EMBL" id="PQM33001.1"/>
    </source>
</evidence>
<feature type="transmembrane region" description="Helical" evidence="2">
    <location>
        <begin position="30"/>
        <end position="50"/>
    </location>
</feature>
<evidence type="ECO:0000256" key="1">
    <source>
        <dbReference type="PROSITE-ProRule" id="PRU00176"/>
    </source>
</evidence>
<evidence type="ECO:0000256" key="2">
    <source>
        <dbReference type="SAM" id="Phobius"/>
    </source>
</evidence>
<organism evidence="4 5">
    <name type="scientific">Prunus yedoensis var. nudiflora</name>
    <dbReference type="NCBI Taxonomy" id="2094558"/>
    <lineage>
        <taxon>Eukaryota</taxon>
        <taxon>Viridiplantae</taxon>
        <taxon>Streptophyta</taxon>
        <taxon>Embryophyta</taxon>
        <taxon>Tracheophyta</taxon>
        <taxon>Spermatophyta</taxon>
        <taxon>Magnoliopsida</taxon>
        <taxon>eudicotyledons</taxon>
        <taxon>Gunneridae</taxon>
        <taxon>Pentapetalae</taxon>
        <taxon>rosids</taxon>
        <taxon>fabids</taxon>
        <taxon>Rosales</taxon>
        <taxon>Rosaceae</taxon>
        <taxon>Amygdaloideae</taxon>
        <taxon>Amygdaleae</taxon>
        <taxon>Prunus</taxon>
    </lineage>
</organism>
<dbReference type="InterPro" id="IPR050441">
    <property type="entry name" value="RBM"/>
</dbReference>
<dbReference type="Gene3D" id="3.30.70.330">
    <property type="match status" value="1"/>
</dbReference>
<evidence type="ECO:0000259" key="3">
    <source>
        <dbReference type="PROSITE" id="PS50102"/>
    </source>
</evidence>
<dbReference type="SMART" id="SM00360">
    <property type="entry name" value="RRM"/>
    <property type="match status" value="1"/>
</dbReference>
<reference evidence="4 5" key="1">
    <citation type="submission" date="2018-02" db="EMBL/GenBank/DDBJ databases">
        <title>Draft genome of wild Prunus yedoensis var. nudiflora.</title>
        <authorList>
            <person name="Baek S."/>
            <person name="Kim J.-H."/>
            <person name="Choi K."/>
            <person name="Kim G.-B."/>
            <person name="Cho A."/>
            <person name="Jang H."/>
            <person name="Shin C.-H."/>
            <person name="Yu H.-J."/>
            <person name="Mun J.-H."/>
        </authorList>
    </citation>
    <scope>NUCLEOTIDE SEQUENCE [LARGE SCALE GENOMIC DNA]</scope>
    <source>
        <strain evidence="5">cv. Jeju island</strain>
        <tissue evidence="4">Leaf</tissue>
    </source>
</reference>
<keyword evidence="2" id="KW-1133">Transmembrane helix</keyword>
<dbReference type="GO" id="GO:0003723">
    <property type="term" value="F:RNA binding"/>
    <property type="evidence" value="ECO:0007669"/>
    <property type="project" value="UniProtKB-UniRule"/>
</dbReference>
<dbReference type="EMBL" id="PJQY01003984">
    <property type="protein sequence ID" value="PQM33001.1"/>
    <property type="molecule type" value="Genomic_DNA"/>
</dbReference>
<keyword evidence="2" id="KW-0812">Transmembrane</keyword>
<dbReference type="InterPro" id="IPR012677">
    <property type="entry name" value="Nucleotide-bd_a/b_plait_sf"/>
</dbReference>
<dbReference type="AlphaFoldDB" id="A0A314U6V1"/>
<dbReference type="InterPro" id="IPR000504">
    <property type="entry name" value="RRM_dom"/>
</dbReference>
<dbReference type="InterPro" id="IPR035979">
    <property type="entry name" value="RBD_domain_sf"/>
</dbReference>
<evidence type="ECO:0000313" key="5">
    <source>
        <dbReference type="Proteomes" id="UP000250321"/>
    </source>
</evidence>
<dbReference type="CDD" id="cd00590">
    <property type="entry name" value="RRM_SF"/>
    <property type="match status" value="1"/>
</dbReference>
<dbReference type="SMART" id="SM00361">
    <property type="entry name" value="RRM_1"/>
    <property type="match status" value="1"/>
</dbReference>
<dbReference type="Pfam" id="PF00076">
    <property type="entry name" value="RRM_1"/>
    <property type="match status" value="1"/>
</dbReference>
<name>A0A314U6V1_PRUYE</name>
<keyword evidence="1" id="KW-0694">RNA-binding</keyword>
<protein>
    <submittedName>
        <fullName evidence="4">Serine/arginine-rich splicing factor SR45a</fullName>
    </submittedName>
</protein>